<keyword evidence="3 6" id="KW-0285">Flavoprotein</keyword>
<gene>
    <name evidence="8" type="primary">rsxG</name>
    <name evidence="6" type="synonym">rnfG</name>
    <name evidence="8" type="ORF">L2672_07090</name>
</gene>
<sequence length="207" mass="22886">MLKNGLILGIFALLCTGLVALVNGMTKDTIYQQQQQQLKSTLTQVIPDDFHNNDLVNACVWVNSPELLGSKEDLPAYIAKQDNQPVAIAIEAIAPDGYNGEIKLIVGIDNNNQLLGVRTLTHQETPGLGDKIELRKSDWVTTFTNIQWTTNDNTWAVKKDGGKFDQFTGATITPRAYVKAINNAVNFVVQNRKGLYQSGRKCGENHE</sequence>
<keyword evidence="6" id="KW-1003">Cell membrane</keyword>
<keyword evidence="5 6" id="KW-0249">Electron transport</keyword>
<evidence type="ECO:0000313" key="8">
    <source>
        <dbReference type="EMBL" id="MCL1142459.1"/>
    </source>
</evidence>
<dbReference type="NCBIfam" id="TIGR01947">
    <property type="entry name" value="rnfG"/>
    <property type="match status" value="1"/>
</dbReference>
<keyword evidence="9" id="KW-1185">Reference proteome</keyword>
<reference evidence="8" key="1">
    <citation type="submission" date="2022-01" db="EMBL/GenBank/DDBJ databases">
        <title>Whole genome-based taxonomy of the Shewanellaceae.</title>
        <authorList>
            <person name="Martin-Rodriguez A.J."/>
        </authorList>
    </citation>
    <scope>NUCLEOTIDE SEQUENCE</scope>
    <source>
        <strain evidence="8">DSM 16422</strain>
    </source>
</reference>
<dbReference type="HAMAP" id="MF_00479">
    <property type="entry name" value="RsxG_RnfG"/>
    <property type="match status" value="1"/>
</dbReference>
<keyword evidence="6" id="KW-0812">Transmembrane</keyword>
<evidence type="ECO:0000256" key="2">
    <source>
        <dbReference type="ARBA" id="ARBA00022553"/>
    </source>
</evidence>
<evidence type="ECO:0000256" key="6">
    <source>
        <dbReference type="HAMAP-Rule" id="MF_00479"/>
    </source>
</evidence>
<dbReference type="InterPro" id="IPR010209">
    <property type="entry name" value="Ion_transpt_RnfG/RsxG"/>
</dbReference>
<keyword evidence="2 6" id="KW-0597">Phosphoprotein</keyword>
<keyword evidence="6" id="KW-0997">Cell inner membrane</keyword>
<dbReference type="EC" id="7.-.-.-" evidence="6"/>
<feature type="domain" description="FMN-binding" evidence="7">
    <location>
        <begin position="97"/>
        <end position="188"/>
    </location>
</feature>
<dbReference type="SMART" id="SM00900">
    <property type="entry name" value="FMN_bind"/>
    <property type="match status" value="1"/>
</dbReference>
<dbReference type="Proteomes" id="UP001139333">
    <property type="component" value="Unassembled WGS sequence"/>
</dbReference>
<comment type="caution">
    <text evidence="8">The sequence shown here is derived from an EMBL/GenBank/DDBJ whole genome shotgun (WGS) entry which is preliminary data.</text>
</comment>
<keyword evidence="4 6" id="KW-0288">FMN</keyword>
<keyword evidence="6" id="KW-0472">Membrane</keyword>
<proteinExistence type="inferred from homology"/>
<comment type="cofactor">
    <cofactor evidence="6">
        <name>FMN</name>
        <dbReference type="ChEBI" id="CHEBI:58210"/>
    </cofactor>
</comment>
<comment type="subunit">
    <text evidence="6">The complex is composed of six subunits: RnfA, RnfB, RnfC, RnfD, RnfE and RnfG.</text>
</comment>
<dbReference type="PANTHER" id="PTHR36118:SF1">
    <property type="entry name" value="ION-TRANSLOCATING OXIDOREDUCTASE COMPLEX SUBUNIT G"/>
    <property type="match status" value="1"/>
</dbReference>
<protein>
    <recommendedName>
        <fullName evidence="6">Ion-translocating oxidoreductase complex subunit G</fullName>
        <ecNumber evidence="6">7.-.-.-</ecNumber>
    </recommendedName>
    <alternativeName>
        <fullName evidence="6">Rnf electron transport complex subunit G</fullName>
    </alternativeName>
</protein>
<feature type="modified residue" description="FMN phosphoryl threonine" evidence="6">
    <location>
        <position position="171"/>
    </location>
</feature>
<name>A0A9X2CL89_9GAMM</name>
<dbReference type="NCBIfam" id="NF002519">
    <property type="entry name" value="PRK01908.1"/>
    <property type="match status" value="1"/>
</dbReference>
<dbReference type="AlphaFoldDB" id="A0A9X2CL89"/>
<organism evidence="8 9">
    <name type="scientific">Shewanella gaetbuli</name>
    <dbReference type="NCBI Taxonomy" id="220752"/>
    <lineage>
        <taxon>Bacteria</taxon>
        <taxon>Pseudomonadati</taxon>
        <taxon>Pseudomonadota</taxon>
        <taxon>Gammaproteobacteria</taxon>
        <taxon>Alteromonadales</taxon>
        <taxon>Shewanellaceae</taxon>
        <taxon>Shewanella</taxon>
    </lineage>
</organism>
<dbReference type="GO" id="GO:0009055">
    <property type="term" value="F:electron transfer activity"/>
    <property type="evidence" value="ECO:0007669"/>
    <property type="project" value="InterPro"/>
</dbReference>
<dbReference type="Pfam" id="PF04205">
    <property type="entry name" value="FMN_bind"/>
    <property type="match status" value="1"/>
</dbReference>
<keyword evidence="1 6" id="KW-0813">Transport</keyword>
<evidence type="ECO:0000313" key="9">
    <source>
        <dbReference type="Proteomes" id="UP001139333"/>
    </source>
</evidence>
<evidence type="ECO:0000256" key="5">
    <source>
        <dbReference type="ARBA" id="ARBA00022982"/>
    </source>
</evidence>
<comment type="subcellular location">
    <subcellularLocation>
        <location evidence="6">Cell inner membrane</location>
        <topology evidence="6">Single-pass membrane protein</topology>
    </subcellularLocation>
</comment>
<dbReference type="GO" id="GO:0022900">
    <property type="term" value="P:electron transport chain"/>
    <property type="evidence" value="ECO:0007669"/>
    <property type="project" value="UniProtKB-UniRule"/>
</dbReference>
<dbReference type="PIRSF" id="PIRSF006091">
    <property type="entry name" value="E_trnsport_RnfG"/>
    <property type="match status" value="1"/>
</dbReference>
<comment type="function">
    <text evidence="6">Part of a membrane-bound complex that couples electron transfer with translocation of ions across the membrane.</text>
</comment>
<dbReference type="GO" id="GO:0010181">
    <property type="term" value="F:FMN binding"/>
    <property type="evidence" value="ECO:0007669"/>
    <property type="project" value="InterPro"/>
</dbReference>
<dbReference type="EMBL" id="JAKIKP010000004">
    <property type="protein sequence ID" value="MCL1142459.1"/>
    <property type="molecule type" value="Genomic_DNA"/>
</dbReference>
<evidence type="ECO:0000256" key="3">
    <source>
        <dbReference type="ARBA" id="ARBA00022630"/>
    </source>
</evidence>
<accession>A0A9X2CL89</accession>
<dbReference type="InterPro" id="IPR007329">
    <property type="entry name" value="FMN-bd"/>
</dbReference>
<evidence type="ECO:0000256" key="4">
    <source>
        <dbReference type="ARBA" id="ARBA00022643"/>
    </source>
</evidence>
<keyword evidence="6" id="KW-1278">Translocase</keyword>
<evidence type="ECO:0000256" key="1">
    <source>
        <dbReference type="ARBA" id="ARBA00022448"/>
    </source>
</evidence>
<dbReference type="RefSeq" id="WP_248995349.1">
    <property type="nucleotide sequence ID" value="NZ_JAKIKP010000004.1"/>
</dbReference>
<comment type="similarity">
    <text evidence="6">Belongs to the RnfG family.</text>
</comment>
<dbReference type="PANTHER" id="PTHR36118">
    <property type="entry name" value="ION-TRANSLOCATING OXIDOREDUCTASE COMPLEX SUBUNIT G"/>
    <property type="match status" value="1"/>
</dbReference>
<evidence type="ECO:0000259" key="7">
    <source>
        <dbReference type="SMART" id="SM00900"/>
    </source>
</evidence>
<keyword evidence="6" id="KW-1133">Transmembrane helix</keyword>
<dbReference type="GO" id="GO:0005886">
    <property type="term" value="C:plasma membrane"/>
    <property type="evidence" value="ECO:0007669"/>
    <property type="project" value="UniProtKB-SubCell"/>
</dbReference>